<feature type="domain" description="Secretion system C-terminal sorting" evidence="1">
    <location>
        <begin position="248"/>
        <end position="323"/>
    </location>
</feature>
<accession>A0A381QZA2</accession>
<dbReference type="InterPro" id="IPR026444">
    <property type="entry name" value="Secre_tail"/>
</dbReference>
<dbReference type="Pfam" id="PF18962">
    <property type="entry name" value="Por_Secre_tail"/>
    <property type="match status" value="1"/>
</dbReference>
<gene>
    <name evidence="2" type="ORF">METZ01_LOCUS37148</name>
</gene>
<organism evidence="2">
    <name type="scientific">marine metagenome</name>
    <dbReference type="NCBI Taxonomy" id="408172"/>
    <lineage>
        <taxon>unclassified sequences</taxon>
        <taxon>metagenomes</taxon>
        <taxon>ecological metagenomes</taxon>
    </lineage>
</organism>
<evidence type="ECO:0000259" key="1">
    <source>
        <dbReference type="Pfam" id="PF18962"/>
    </source>
</evidence>
<protein>
    <recommendedName>
        <fullName evidence="1">Secretion system C-terminal sorting domain-containing protein</fullName>
    </recommendedName>
</protein>
<dbReference type="AlphaFoldDB" id="A0A381QZA2"/>
<evidence type="ECO:0000313" key="2">
    <source>
        <dbReference type="EMBL" id="SUZ84294.1"/>
    </source>
</evidence>
<dbReference type="Gene3D" id="2.60.40.4070">
    <property type="match status" value="1"/>
</dbReference>
<proteinExistence type="predicted"/>
<dbReference type="EMBL" id="UINC01001589">
    <property type="protein sequence ID" value="SUZ84294.1"/>
    <property type="molecule type" value="Genomic_DNA"/>
</dbReference>
<dbReference type="NCBIfam" id="TIGR04183">
    <property type="entry name" value="Por_Secre_tail"/>
    <property type="match status" value="1"/>
</dbReference>
<sequence length="326" mass="35464">MKKTIIACLIMVLSTGNINAGWSETFETAAEPTAALSLTSDMTWSWWGWGVASVADGYLTLVGAEDPFGNTTSWLQIDQSMDENAEITPSAAEIYVKARFMTTGTPTTNDQYHVCVKIDPEFLTNLAVHTVAAAPGAIGEFWFQTNESNVAPNAAIAYGEWHWQKIVVEGQNVSITAWADGEAMPDTATYSFEALTTTEAPTFIIVGVTDDDSSSVQIDEIWYNDRPAGLGISDNAPIATRYELGQNYPNPFNPTTHIRFNIPETANAKLTVFNVMGEEIATLVDGVMQAGGHTVSWNAASMPTGVYFYQLESGNFSQTKKLLLVK</sequence>
<reference evidence="2" key="1">
    <citation type="submission" date="2018-05" db="EMBL/GenBank/DDBJ databases">
        <authorList>
            <person name="Lanie J.A."/>
            <person name="Ng W.-L."/>
            <person name="Kazmierczak K.M."/>
            <person name="Andrzejewski T.M."/>
            <person name="Davidsen T.M."/>
            <person name="Wayne K.J."/>
            <person name="Tettelin H."/>
            <person name="Glass J.I."/>
            <person name="Rusch D."/>
            <person name="Podicherti R."/>
            <person name="Tsui H.-C.T."/>
            <person name="Winkler M.E."/>
        </authorList>
    </citation>
    <scope>NUCLEOTIDE SEQUENCE</scope>
</reference>
<name>A0A381QZA2_9ZZZZ</name>